<evidence type="ECO:0000256" key="3">
    <source>
        <dbReference type="SAM" id="Coils"/>
    </source>
</evidence>
<evidence type="ECO:0000313" key="4">
    <source>
        <dbReference type="EMBL" id="CAH2350895.1"/>
    </source>
</evidence>
<dbReference type="InterPro" id="IPR009053">
    <property type="entry name" value="Prefoldin"/>
</dbReference>
<dbReference type="PANTHER" id="PTHR13303">
    <property type="entry name" value="PREFOLDIN SUBUNIT 2"/>
    <property type="match status" value="1"/>
</dbReference>
<dbReference type="InterPro" id="IPR027235">
    <property type="entry name" value="PFD2"/>
</dbReference>
<dbReference type="Proteomes" id="UP000837801">
    <property type="component" value="Unassembled WGS sequence"/>
</dbReference>
<protein>
    <submittedName>
        <fullName evidence="4">Prefoldin subunit 2</fullName>
    </submittedName>
</protein>
<dbReference type="Pfam" id="PF01920">
    <property type="entry name" value="Prefoldin_2"/>
    <property type="match status" value="1"/>
</dbReference>
<organism evidence="4 5">
    <name type="scientific">[Candida] railenensis</name>
    <dbReference type="NCBI Taxonomy" id="45579"/>
    <lineage>
        <taxon>Eukaryota</taxon>
        <taxon>Fungi</taxon>
        <taxon>Dikarya</taxon>
        <taxon>Ascomycota</taxon>
        <taxon>Saccharomycotina</taxon>
        <taxon>Pichiomycetes</taxon>
        <taxon>Debaryomycetaceae</taxon>
        <taxon>Kurtzmaniella</taxon>
    </lineage>
</organism>
<comment type="similarity">
    <text evidence="1">Belongs to the prefoldin subunit beta family.</text>
</comment>
<gene>
    <name evidence="4" type="ORF">CLIB1423_02S07580</name>
</gene>
<accession>A0A9P0VWX4</accession>
<dbReference type="EMBL" id="CAKXYY010000002">
    <property type="protein sequence ID" value="CAH2350895.1"/>
    <property type="molecule type" value="Genomic_DNA"/>
</dbReference>
<dbReference type="AlphaFoldDB" id="A0A9P0VWX4"/>
<keyword evidence="3" id="KW-0175">Coiled coil</keyword>
<dbReference type="GO" id="GO:0006457">
    <property type="term" value="P:protein folding"/>
    <property type="evidence" value="ECO:0007669"/>
    <property type="project" value="InterPro"/>
</dbReference>
<proteinExistence type="inferred from homology"/>
<name>A0A9P0VWX4_9ASCO</name>
<dbReference type="SUPFAM" id="SSF46579">
    <property type="entry name" value="Prefoldin"/>
    <property type="match status" value="1"/>
</dbReference>
<dbReference type="GO" id="GO:0016272">
    <property type="term" value="C:prefoldin complex"/>
    <property type="evidence" value="ECO:0007669"/>
    <property type="project" value="InterPro"/>
</dbReference>
<dbReference type="InterPro" id="IPR002777">
    <property type="entry name" value="PFD_beta-like"/>
</dbReference>
<dbReference type="OrthoDB" id="29646at2759"/>
<dbReference type="Gene3D" id="1.10.287.370">
    <property type="match status" value="1"/>
</dbReference>
<feature type="coiled-coil region" evidence="3">
    <location>
        <begin position="89"/>
        <end position="116"/>
    </location>
</feature>
<keyword evidence="2" id="KW-0143">Chaperone</keyword>
<evidence type="ECO:0000256" key="1">
    <source>
        <dbReference type="ARBA" id="ARBA00008045"/>
    </source>
</evidence>
<feature type="coiled-coil region" evidence="3">
    <location>
        <begin position="7"/>
        <end position="34"/>
    </location>
</feature>
<keyword evidence="5" id="KW-1185">Reference proteome</keyword>
<evidence type="ECO:0000256" key="2">
    <source>
        <dbReference type="ARBA" id="ARBA00023186"/>
    </source>
</evidence>
<dbReference type="GO" id="GO:0051082">
    <property type="term" value="F:unfolded protein binding"/>
    <property type="evidence" value="ECO:0007669"/>
    <property type="project" value="InterPro"/>
</dbReference>
<reference evidence="4" key="1">
    <citation type="submission" date="2022-03" db="EMBL/GenBank/DDBJ databases">
        <authorList>
            <person name="Legras J.-L."/>
            <person name="Devillers H."/>
            <person name="Grondin C."/>
        </authorList>
    </citation>
    <scope>NUCLEOTIDE SEQUENCE</scope>
    <source>
        <strain evidence="4">CLIB 1423</strain>
    </source>
</reference>
<comment type="caution">
    <text evidence="4">The sequence shown here is derived from an EMBL/GenBank/DDBJ whole genome shotgun (WGS) entry which is preliminary data.</text>
</comment>
<sequence>MSEIDKRQEQDKKAQLLQNQYNQYQETLTEVQTQLSTISSQIEEHQIVDKTLVAIPPSERSNRKCFKMVGGVLVEKTVDEVIRLLDQDLKSLATSKTKLESEVVRVRKEMESWMKEKNVKIVRQ</sequence>
<evidence type="ECO:0000313" key="5">
    <source>
        <dbReference type="Proteomes" id="UP000837801"/>
    </source>
</evidence>